<dbReference type="InterPro" id="IPR042114">
    <property type="entry name" value="GatB_C_1"/>
</dbReference>
<dbReference type="NCBIfam" id="NF003107">
    <property type="entry name" value="PRK04028.1"/>
    <property type="match status" value="1"/>
</dbReference>
<accession>A0AAE3LF48</accession>
<comment type="function">
    <text evidence="6">Allows the formation of correctly charged Gln-tRNA(Gln) through the transamidation of misacylated Glu-tRNA(Gln) in organisms which lack glutaminyl-tRNA synthetase. The reaction takes place in the presence of glutamine and ATP through an activated gamma-phospho-Glu-tRNA(Gln). The GatDE system is specific for glutamate and does not act on aspartate.</text>
</comment>
<dbReference type="GO" id="GO:0070681">
    <property type="term" value="P:glutaminyl-tRNAGln biosynthesis via transamidation"/>
    <property type="evidence" value="ECO:0007669"/>
    <property type="project" value="TreeGrafter"/>
</dbReference>
<dbReference type="InterPro" id="IPR017959">
    <property type="entry name" value="Asn/Gln-tRNA_amidoTrfase_suB/E"/>
</dbReference>
<dbReference type="InterPro" id="IPR014746">
    <property type="entry name" value="Gln_synth/guanido_kin_cat_dom"/>
</dbReference>
<dbReference type="Gene3D" id="3.30.1360.30">
    <property type="entry name" value="GAD-like domain"/>
    <property type="match status" value="1"/>
</dbReference>
<keyword evidence="1 6" id="KW-0436">Ligase</keyword>
<feature type="region of interest" description="Disordered" evidence="7">
    <location>
        <begin position="366"/>
        <end position="386"/>
    </location>
</feature>
<dbReference type="Pfam" id="PF02938">
    <property type="entry name" value="GAD"/>
    <property type="match status" value="1"/>
</dbReference>
<evidence type="ECO:0000313" key="9">
    <source>
        <dbReference type="EMBL" id="MCU4718335.1"/>
    </source>
</evidence>
<dbReference type="EMBL" id="JAOPKD010000008">
    <property type="protein sequence ID" value="MCU4727217.1"/>
    <property type="molecule type" value="Genomic_DNA"/>
</dbReference>
<dbReference type="SUPFAM" id="SSF55261">
    <property type="entry name" value="GAD domain-like"/>
    <property type="match status" value="1"/>
</dbReference>
<dbReference type="FunFam" id="1.10.10.410:FF:000003">
    <property type="entry name" value="Glutamyl-tRNA(Gln) amidotransferase subunit E"/>
    <property type="match status" value="1"/>
</dbReference>
<dbReference type="InterPro" id="IPR004414">
    <property type="entry name" value="GatE"/>
</dbReference>
<dbReference type="GO" id="GO:0050567">
    <property type="term" value="F:glutaminyl-tRNA synthase (glutamine-hydrolyzing) activity"/>
    <property type="evidence" value="ECO:0007669"/>
    <property type="project" value="UniProtKB-UniRule"/>
</dbReference>
<dbReference type="GO" id="GO:0004812">
    <property type="term" value="F:aminoacyl-tRNA ligase activity"/>
    <property type="evidence" value="ECO:0007669"/>
    <property type="project" value="InterPro"/>
</dbReference>
<dbReference type="InterPro" id="IPR029351">
    <property type="entry name" value="GAD_dom"/>
</dbReference>
<comment type="catalytic activity">
    <reaction evidence="5 6">
        <text>L-glutamyl-tRNA(Gln) + L-glutamine + ATP + H2O = L-glutaminyl-tRNA(Gln) + L-glutamate + ADP + phosphate + H(+)</text>
        <dbReference type="Rhea" id="RHEA:17521"/>
        <dbReference type="Rhea" id="RHEA-COMP:9681"/>
        <dbReference type="Rhea" id="RHEA-COMP:9684"/>
        <dbReference type="ChEBI" id="CHEBI:15377"/>
        <dbReference type="ChEBI" id="CHEBI:15378"/>
        <dbReference type="ChEBI" id="CHEBI:29985"/>
        <dbReference type="ChEBI" id="CHEBI:30616"/>
        <dbReference type="ChEBI" id="CHEBI:43474"/>
        <dbReference type="ChEBI" id="CHEBI:58359"/>
        <dbReference type="ChEBI" id="CHEBI:78520"/>
        <dbReference type="ChEBI" id="CHEBI:78521"/>
        <dbReference type="ChEBI" id="CHEBI:456216"/>
    </reaction>
</comment>
<proteinExistence type="inferred from homology"/>
<dbReference type="Gene3D" id="1.10.10.410">
    <property type="match status" value="1"/>
</dbReference>
<evidence type="ECO:0000313" key="11">
    <source>
        <dbReference type="Proteomes" id="UP001208186"/>
    </source>
</evidence>
<evidence type="ECO:0000256" key="3">
    <source>
        <dbReference type="ARBA" id="ARBA00022840"/>
    </source>
</evidence>
<dbReference type="InterPro" id="IPR017958">
    <property type="entry name" value="Gln-tRNA_amidoTrfase_suB_CS"/>
</dbReference>
<evidence type="ECO:0000256" key="2">
    <source>
        <dbReference type="ARBA" id="ARBA00022741"/>
    </source>
</evidence>
<dbReference type="SUPFAM" id="SSF55931">
    <property type="entry name" value="Glutamine synthetase/guanido kinase"/>
    <property type="match status" value="1"/>
</dbReference>
<dbReference type="Proteomes" id="UP001208186">
    <property type="component" value="Unassembled WGS sequence"/>
</dbReference>
<evidence type="ECO:0000259" key="8">
    <source>
        <dbReference type="SMART" id="SM00845"/>
    </source>
</evidence>
<comment type="caution">
    <text evidence="10">The sequence shown here is derived from an EMBL/GenBank/DDBJ whole genome shotgun (WGS) entry which is preliminary data.</text>
</comment>
<dbReference type="GO" id="GO:0005737">
    <property type="term" value="C:cytoplasm"/>
    <property type="evidence" value="ECO:0007669"/>
    <property type="project" value="InterPro"/>
</dbReference>
<dbReference type="PROSITE" id="PS01234">
    <property type="entry name" value="GATB"/>
    <property type="match status" value="1"/>
</dbReference>
<dbReference type="EMBL" id="JAOPKC010000009">
    <property type="protein sequence ID" value="MCU4718335.1"/>
    <property type="molecule type" value="Genomic_DNA"/>
</dbReference>
<dbReference type="SMART" id="SM00845">
    <property type="entry name" value="GatB_Yqey"/>
    <property type="match status" value="1"/>
</dbReference>
<evidence type="ECO:0000256" key="6">
    <source>
        <dbReference type="HAMAP-Rule" id="MF_00588"/>
    </source>
</evidence>
<dbReference type="Pfam" id="PF02637">
    <property type="entry name" value="GatB_Yqey"/>
    <property type="match status" value="1"/>
</dbReference>
<dbReference type="InterPro" id="IPR023168">
    <property type="entry name" value="GatB_Yqey_C_2"/>
</dbReference>
<evidence type="ECO:0000256" key="4">
    <source>
        <dbReference type="ARBA" id="ARBA00022917"/>
    </source>
</evidence>
<keyword evidence="11" id="KW-1185">Reference proteome</keyword>
<dbReference type="PANTHER" id="PTHR11659:SF2">
    <property type="entry name" value="GLUTAMYL-TRNA(GLN) AMIDOTRANSFERASE SUBUNIT E"/>
    <property type="match status" value="1"/>
</dbReference>
<dbReference type="EC" id="6.3.5.-" evidence="6"/>
<organism evidence="10 12">
    <name type="scientific">Halapricum hydrolyticum</name>
    <dbReference type="NCBI Taxonomy" id="2979991"/>
    <lineage>
        <taxon>Archaea</taxon>
        <taxon>Methanobacteriati</taxon>
        <taxon>Methanobacteriota</taxon>
        <taxon>Stenosarchaea group</taxon>
        <taxon>Halobacteria</taxon>
        <taxon>Halobacteriales</taxon>
        <taxon>Haloarculaceae</taxon>
        <taxon>Halapricum</taxon>
    </lineage>
</organism>
<gene>
    <name evidence="6 10" type="primary">gatE</name>
    <name evidence="10" type="ORF">OB914_09570</name>
    <name evidence="9" type="ORF">OB916_09710</name>
</gene>
<feature type="domain" description="Asn/Gln amidotransferase" evidence="8">
    <location>
        <begin position="493"/>
        <end position="634"/>
    </location>
</feature>
<comment type="similarity">
    <text evidence="6">Belongs to the GatB/GatE family. GatE subfamily.</text>
</comment>
<dbReference type="AlphaFoldDB" id="A0AAE3LF48"/>
<dbReference type="GO" id="GO:0005524">
    <property type="term" value="F:ATP binding"/>
    <property type="evidence" value="ECO:0007669"/>
    <property type="project" value="UniProtKB-KW"/>
</dbReference>
<comment type="subunit">
    <text evidence="6">Heterodimer of GatD and GatE.</text>
</comment>
<dbReference type="HAMAP" id="MF_00588">
    <property type="entry name" value="GatE"/>
    <property type="match status" value="1"/>
</dbReference>
<evidence type="ECO:0000313" key="10">
    <source>
        <dbReference type="EMBL" id="MCU4727217.1"/>
    </source>
</evidence>
<evidence type="ECO:0000313" key="12">
    <source>
        <dbReference type="Proteomes" id="UP001209746"/>
    </source>
</evidence>
<dbReference type="SUPFAM" id="SSF89095">
    <property type="entry name" value="GatB/YqeY motif"/>
    <property type="match status" value="1"/>
</dbReference>
<keyword evidence="4 6" id="KW-0648">Protein biosynthesis</keyword>
<sequence length="638" mass="69569">MTEQFDYDDLGLVAGLEIHQQLDTATKLFCACPTELREPEESTRRLTRYLHPTRSELGELDEAALEESRVEREFEYLAYDSTCLVEEDDEPPHRVDDEAMTVALEIAQLLDMEPVDQVHPMRKLVIDGSNTSGFQRTMLVAGDGEIETDEGPVGVEDLMLEEESAQRVEETDSGVRYSLDRLGIPLVEIGTDPDIRSPEQAREAAERIGMLLRSTGKVKRGLGTIRQDVNVSIAEGARVELKGVQSLDDIDDIVRNEVRRQVELLEIAAELDEREAAVGEPRDVTDVFEDTDSGVIQSALTSGGVVRAVRLKGFDGLVGREIQPDRRLGTEFSDHAKRHGAGGIFHTDELPAYGVTEAEVEALREAVDAREARSASDSASGDEPRAGDAVAIVADDPETAELAIEAVAERAETALEGVPEETRDANEDATSRYLRPLPGAARMYPETDVPPVEPDASEVETPELLTEKVDRYQAEFDLDAGLAEQVAYGEDMPLFERVVEAGVDPTLAADTVESTLTALRRDAVPVENLTDEHIEDALLLVENGGVPNEGLEDLLTALAENPSLSAEEAVEQEDLGGVAEDEVREAVVEVVERNAEQVEEEGMGAFSGLMGECMGALRGKADGDLVSDVLREEIQKRA</sequence>
<evidence type="ECO:0000256" key="1">
    <source>
        <dbReference type="ARBA" id="ARBA00022598"/>
    </source>
</evidence>
<dbReference type="Pfam" id="PF02934">
    <property type="entry name" value="GatB_N"/>
    <property type="match status" value="1"/>
</dbReference>
<dbReference type="PANTHER" id="PTHR11659">
    <property type="entry name" value="GLUTAMYL-TRNA GLN AMIDOTRANSFERASE SUBUNIT B MITOCHONDRIAL AND PROKARYOTIC PET112-RELATED"/>
    <property type="match status" value="1"/>
</dbReference>
<dbReference type="InterPro" id="IPR006075">
    <property type="entry name" value="Asn/Gln-tRNA_Trfase_suB/E_cat"/>
</dbReference>
<dbReference type="GO" id="GO:0006412">
    <property type="term" value="P:translation"/>
    <property type="evidence" value="ECO:0007669"/>
    <property type="project" value="UniProtKB-UniRule"/>
</dbReference>
<dbReference type="InterPro" id="IPR003789">
    <property type="entry name" value="Asn/Gln_tRNA_amidoTrase-B-like"/>
</dbReference>
<evidence type="ECO:0000256" key="7">
    <source>
        <dbReference type="SAM" id="MobiDB-lite"/>
    </source>
</evidence>
<keyword evidence="2 6" id="KW-0547">Nucleotide-binding</keyword>
<protein>
    <recommendedName>
        <fullName evidence="6">Glutamyl-tRNA(Gln) amidotransferase subunit E</fullName>
        <shortName evidence="6">Glu-ADT subunit E</shortName>
        <ecNumber evidence="6">6.3.5.-</ecNumber>
    </recommendedName>
</protein>
<keyword evidence="3 6" id="KW-0067">ATP-binding</keyword>
<dbReference type="InterPro" id="IPR018027">
    <property type="entry name" value="Asn/Gln_amidotransferase"/>
</dbReference>
<dbReference type="NCBIfam" id="TIGR00134">
    <property type="entry name" value="gatE_arch"/>
    <property type="match status" value="1"/>
</dbReference>
<name>A0AAE3LF48_9EURY</name>
<dbReference type="Gene3D" id="1.10.150.380">
    <property type="entry name" value="GatB domain, N-terminal subdomain"/>
    <property type="match status" value="1"/>
</dbReference>
<evidence type="ECO:0000256" key="5">
    <source>
        <dbReference type="ARBA" id="ARBA00047913"/>
    </source>
</evidence>
<dbReference type="InterPro" id="IPR004115">
    <property type="entry name" value="GAD-like_sf"/>
</dbReference>
<dbReference type="Proteomes" id="UP001209746">
    <property type="component" value="Unassembled WGS sequence"/>
</dbReference>
<reference evidence="10" key="1">
    <citation type="submission" date="2023-02" db="EMBL/GenBank/DDBJ databases">
        <title>Enrichment on poylsaccharides allowed isolation of novel metabolic and taxonomic groups of Haloarchaea.</title>
        <authorList>
            <person name="Sorokin D.Y."/>
            <person name="Elcheninov A.G."/>
            <person name="Khizhniak T.V."/>
            <person name="Kolganova T.V."/>
            <person name="Kublanov I.V."/>
        </authorList>
    </citation>
    <scope>NUCLEOTIDE SEQUENCE</scope>
    <source>
        <strain evidence="9 11">HArc-curdl5-1</strain>
        <strain evidence="10">HArc-curdl7</strain>
    </source>
</reference>
<dbReference type="RefSeq" id="WP_315909091.1">
    <property type="nucleotide sequence ID" value="NZ_JAOPKC010000009.1"/>
</dbReference>